<dbReference type="EMBL" id="LAZR01000393">
    <property type="protein sequence ID" value="KKN70975.1"/>
    <property type="molecule type" value="Genomic_DNA"/>
</dbReference>
<evidence type="ECO:0000256" key="2">
    <source>
        <dbReference type="SAM" id="MobiDB-lite"/>
    </source>
</evidence>
<dbReference type="GO" id="GO:0003677">
    <property type="term" value="F:DNA binding"/>
    <property type="evidence" value="ECO:0007669"/>
    <property type="project" value="InterPro"/>
</dbReference>
<comment type="caution">
    <text evidence="4">The sequence shown here is derived from an EMBL/GenBank/DDBJ whole genome shotgun (WGS) entry which is preliminary data.</text>
</comment>
<reference evidence="4" key="1">
    <citation type="journal article" date="2015" name="Nature">
        <title>Complex archaea that bridge the gap between prokaryotes and eukaryotes.</title>
        <authorList>
            <person name="Spang A."/>
            <person name="Saw J.H."/>
            <person name="Jorgensen S.L."/>
            <person name="Zaremba-Niedzwiedzka K."/>
            <person name="Martijn J."/>
            <person name="Lind A.E."/>
            <person name="van Eijk R."/>
            <person name="Schleper C."/>
            <person name="Guy L."/>
            <person name="Ettema T.J."/>
        </authorList>
    </citation>
    <scope>NUCLEOTIDE SEQUENCE</scope>
</reference>
<proteinExistence type="predicted"/>
<dbReference type="CDD" id="cd10443">
    <property type="entry name" value="GIY-YIG_HE_Tlr8p_PBC-V_like"/>
    <property type="match status" value="1"/>
</dbReference>
<dbReference type="InterPro" id="IPR000305">
    <property type="entry name" value="GIY-YIG_endonuc"/>
</dbReference>
<dbReference type="InterPro" id="IPR003611">
    <property type="entry name" value="NUMOD3"/>
</dbReference>
<organism evidence="4">
    <name type="scientific">marine sediment metagenome</name>
    <dbReference type="NCBI Taxonomy" id="412755"/>
    <lineage>
        <taxon>unclassified sequences</taxon>
        <taxon>metagenomes</taxon>
        <taxon>ecological metagenomes</taxon>
    </lineage>
</organism>
<feature type="region of interest" description="Disordered" evidence="2">
    <location>
        <begin position="149"/>
        <end position="251"/>
    </location>
</feature>
<gene>
    <name evidence="4" type="ORF">LCGC14_0425770</name>
</gene>
<comment type="similarity">
    <text evidence="1">To endonucleases of group I introns of fungi and phage.</text>
</comment>
<dbReference type="SUPFAM" id="SSF82771">
    <property type="entry name" value="GIY-YIG endonuclease"/>
    <property type="match status" value="1"/>
</dbReference>
<evidence type="ECO:0000313" key="4">
    <source>
        <dbReference type="EMBL" id="KKN70975.1"/>
    </source>
</evidence>
<dbReference type="SMART" id="SM00496">
    <property type="entry name" value="IENR2"/>
    <property type="match status" value="6"/>
</dbReference>
<accession>A0A0F9SPM2</accession>
<evidence type="ECO:0000256" key="1">
    <source>
        <dbReference type="ARBA" id="ARBA00010045"/>
    </source>
</evidence>
<feature type="compositionally biased region" description="Basic and acidic residues" evidence="2">
    <location>
        <begin position="161"/>
        <end position="171"/>
    </location>
</feature>
<feature type="compositionally biased region" description="Basic and acidic residues" evidence="2">
    <location>
        <begin position="231"/>
        <end position="242"/>
    </location>
</feature>
<dbReference type="Pfam" id="PF07460">
    <property type="entry name" value="NUMOD3"/>
    <property type="match status" value="2"/>
</dbReference>
<feature type="domain" description="GIY-YIG" evidence="3">
    <location>
        <begin position="6"/>
        <end position="90"/>
    </location>
</feature>
<dbReference type="Pfam" id="PF01541">
    <property type="entry name" value="GIY-YIG"/>
    <property type="match status" value="1"/>
</dbReference>
<protein>
    <recommendedName>
        <fullName evidence="3">GIY-YIG domain-containing protein</fullName>
    </recommendedName>
</protein>
<dbReference type="PROSITE" id="PS50164">
    <property type="entry name" value="GIY_YIG"/>
    <property type="match status" value="1"/>
</dbReference>
<feature type="compositionally biased region" description="Basic and acidic residues" evidence="2">
    <location>
        <begin position="206"/>
        <end position="220"/>
    </location>
</feature>
<dbReference type="InterPro" id="IPR035901">
    <property type="entry name" value="GIY-YIG_endonuc_sf"/>
</dbReference>
<dbReference type="AlphaFoldDB" id="A0A0F9SPM2"/>
<sequence>MYEKDEIVVVYKVYFPESGKCYIGQTSDLDRRMRQHLQGKFKSAVYYALQKYDDWEILVLHTCNSRDEASKLEVGEISCCNSMPPNGYNLAPGGEGMNYWLGKTFSDEHRKKIGDCLRGRKRPEHSKKMLGHKRHGWIVSAEGRKNMAEARKGNQNAKGLKHTDETKKRISDANMGNKSGCGNKGKPKSEEQKAKQSKTMTGKHWTVSDEGKKNMSEARKGNQNAQGHRWKLSDETKKKMSESARSPVTQYRRVKNKLDRLIAKLEQEGIDTDSLPDLIV</sequence>
<dbReference type="Gene3D" id="3.40.1440.10">
    <property type="entry name" value="GIY-YIG endonuclease"/>
    <property type="match status" value="1"/>
</dbReference>
<name>A0A0F9SPM2_9ZZZZ</name>
<evidence type="ECO:0000259" key="3">
    <source>
        <dbReference type="PROSITE" id="PS50164"/>
    </source>
</evidence>
<dbReference type="SMART" id="SM00465">
    <property type="entry name" value="GIYc"/>
    <property type="match status" value="1"/>
</dbReference>